<dbReference type="GO" id="GO:0000271">
    <property type="term" value="P:polysaccharide biosynthetic process"/>
    <property type="evidence" value="ECO:0007669"/>
    <property type="project" value="TreeGrafter"/>
</dbReference>
<dbReference type="Pfam" id="PF01041">
    <property type="entry name" value="DegT_DnrJ_EryC1"/>
    <property type="match status" value="1"/>
</dbReference>
<dbReference type="InterPro" id="IPR000653">
    <property type="entry name" value="DegT/StrS_aminotransferase"/>
</dbReference>
<accession>A0A8J6NNS3</accession>
<dbReference type="PANTHER" id="PTHR30244:SF34">
    <property type="entry name" value="DTDP-4-AMINO-4,6-DIDEOXYGALACTOSE TRANSAMINASE"/>
    <property type="match status" value="1"/>
</dbReference>
<gene>
    <name evidence="5" type="ORF">H8E23_10330</name>
</gene>
<evidence type="ECO:0000256" key="4">
    <source>
        <dbReference type="RuleBase" id="RU004508"/>
    </source>
</evidence>
<evidence type="ECO:0000256" key="1">
    <source>
        <dbReference type="ARBA" id="ARBA00037999"/>
    </source>
</evidence>
<dbReference type="SUPFAM" id="SSF53383">
    <property type="entry name" value="PLP-dependent transferases"/>
    <property type="match status" value="1"/>
</dbReference>
<evidence type="ECO:0000313" key="5">
    <source>
        <dbReference type="EMBL" id="MBC8361784.1"/>
    </source>
</evidence>
<organism evidence="5 6">
    <name type="scientific">Candidatus Desulfatibia profunda</name>
    <dbReference type="NCBI Taxonomy" id="2841695"/>
    <lineage>
        <taxon>Bacteria</taxon>
        <taxon>Pseudomonadati</taxon>
        <taxon>Thermodesulfobacteriota</taxon>
        <taxon>Desulfobacteria</taxon>
        <taxon>Desulfobacterales</taxon>
        <taxon>Desulfobacterales incertae sedis</taxon>
        <taxon>Candidatus Desulfatibia</taxon>
    </lineage>
</organism>
<dbReference type="GO" id="GO:0008483">
    <property type="term" value="F:transaminase activity"/>
    <property type="evidence" value="ECO:0007669"/>
    <property type="project" value="UniProtKB-KW"/>
</dbReference>
<sequence length="398" mass="44029">MPGFEIFGEEERKEVQDVLNTGVLFRYGFDQARQGHWKARTFELELAKRIGVDHCLLCSSGTAALSIALAACGVGAGDEVIVPPFTFLATIEAVLNAAAVPVFAEIDETLCLDPESVKTVITPRTKAVMPVHMCGSMARIDEISNICKQKKLMLIEDACQSLGATFKGKAVGTFGHMGCFSFDPVKTITCGEGGAVVTADKTLYIAADAYADHGHDHIGSDRGLEGHSVLGTNFRISELNAAVGVAQLRKLDFILDKQQKHKKTIKDALAQLPEITFRKIPDEKGDSATFLSFFLPDEAITRKTAGALGRAGVDACFYWFDNNWHYIRQWDHFKKLKSLAKLPLRLMESRPDYETLKLPRSDDIMSRTISMLIKLSWTDEELIQRTEKIVDVIKKSVL</sequence>
<dbReference type="InterPro" id="IPR015421">
    <property type="entry name" value="PyrdxlP-dep_Trfase_major"/>
</dbReference>
<dbReference type="Proteomes" id="UP000603434">
    <property type="component" value="Unassembled WGS sequence"/>
</dbReference>
<name>A0A8J6NNS3_9BACT</name>
<keyword evidence="5" id="KW-0032">Aminotransferase</keyword>
<dbReference type="GO" id="GO:0030170">
    <property type="term" value="F:pyridoxal phosphate binding"/>
    <property type="evidence" value="ECO:0007669"/>
    <property type="project" value="TreeGrafter"/>
</dbReference>
<evidence type="ECO:0000256" key="2">
    <source>
        <dbReference type="PIRSR" id="PIRSR000390-1"/>
    </source>
</evidence>
<comment type="caution">
    <text evidence="5">The sequence shown here is derived from an EMBL/GenBank/DDBJ whole genome shotgun (WGS) entry which is preliminary data.</text>
</comment>
<feature type="modified residue" description="N6-(pyridoxal phosphate)lysine" evidence="3">
    <location>
        <position position="186"/>
    </location>
</feature>
<evidence type="ECO:0000313" key="6">
    <source>
        <dbReference type="Proteomes" id="UP000603434"/>
    </source>
</evidence>
<feature type="active site" description="Proton acceptor" evidence="2">
    <location>
        <position position="186"/>
    </location>
</feature>
<dbReference type="PIRSF" id="PIRSF000390">
    <property type="entry name" value="PLP_StrS"/>
    <property type="match status" value="1"/>
</dbReference>
<dbReference type="Gene3D" id="3.90.1150.10">
    <property type="entry name" value="Aspartate Aminotransferase, domain 1"/>
    <property type="match status" value="1"/>
</dbReference>
<dbReference type="CDD" id="cd00616">
    <property type="entry name" value="AHBA_syn"/>
    <property type="match status" value="1"/>
</dbReference>
<evidence type="ECO:0000256" key="3">
    <source>
        <dbReference type="PIRSR" id="PIRSR000390-2"/>
    </source>
</evidence>
<protein>
    <submittedName>
        <fullName evidence="5">DegT/DnrJ/EryC1/StrS family aminotransferase</fullName>
    </submittedName>
</protein>
<reference evidence="5 6" key="1">
    <citation type="submission" date="2020-08" db="EMBL/GenBank/DDBJ databases">
        <title>Bridging the membrane lipid divide: bacteria of the FCB group superphylum have the potential to synthesize archaeal ether lipids.</title>
        <authorList>
            <person name="Villanueva L."/>
            <person name="Von Meijenfeldt F.A.B."/>
            <person name="Westbye A.B."/>
            <person name="Yadav S."/>
            <person name="Hopmans E.C."/>
            <person name="Dutilh B.E."/>
            <person name="Sinninghe Damste J.S."/>
        </authorList>
    </citation>
    <scope>NUCLEOTIDE SEQUENCE [LARGE SCALE GENOMIC DNA]</scope>
    <source>
        <strain evidence="5">NIOZ-UU30</strain>
    </source>
</reference>
<keyword evidence="3 4" id="KW-0663">Pyridoxal phosphate</keyword>
<proteinExistence type="inferred from homology"/>
<dbReference type="EMBL" id="JACNJH010000151">
    <property type="protein sequence ID" value="MBC8361784.1"/>
    <property type="molecule type" value="Genomic_DNA"/>
</dbReference>
<dbReference type="InterPro" id="IPR015424">
    <property type="entry name" value="PyrdxlP-dep_Trfase"/>
</dbReference>
<comment type="similarity">
    <text evidence="1 4">Belongs to the DegT/DnrJ/EryC1 family.</text>
</comment>
<dbReference type="PANTHER" id="PTHR30244">
    <property type="entry name" value="TRANSAMINASE"/>
    <property type="match status" value="1"/>
</dbReference>
<keyword evidence="5" id="KW-0808">Transferase</keyword>
<dbReference type="InterPro" id="IPR015422">
    <property type="entry name" value="PyrdxlP-dep_Trfase_small"/>
</dbReference>
<dbReference type="AlphaFoldDB" id="A0A8J6NNS3"/>
<dbReference type="Gene3D" id="3.40.640.10">
    <property type="entry name" value="Type I PLP-dependent aspartate aminotransferase-like (Major domain)"/>
    <property type="match status" value="1"/>
</dbReference>